<comment type="caution">
    <text evidence="4">The sequence shown here is derived from an EMBL/GenBank/DDBJ whole genome shotgun (WGS) entry which is preliminary data.</text>
</comment>
<dbReference type="PANTHER" id="PTHR12998">
    <property type="entry name" value="TRNA:M(4)X MODIFICATION ENZYME TRM13 HOMOLOG"/>
    <property type="match status" value="1"/>
</dbReference>
<comment type="catalytic activity">
    <reaction evidence="1">
        <text>adenosine(4) in tRNA(His) + S-adenosyl-L-methionine = 2'-O-methyladenosine(4) in tRNA(His) + S-adenosyl-L-homocysteine + H(+)</text>
        <dbReference type="Rhea" id="RHEA:43196"/>
        <dbReference type="Rhea" id="RHEA-COMP:10401"/>
        <dbReference type="Rhea" id="RHEA-COMP:10402"/>
        <dbReference type="ChEBI" id="CHEBI:15378"/>
        <dbReference type="ChEBI" id="CHEBI:57856"/>
        <dbReference type="ChEBI" id="CHEBI:59789"/>
        <dbReference type="ChEBI" id="CHEBI:74411"/>
        <dbReference type="ChEBI" id="CHEBI:74477"/>
        <dbReference type="EC" id="2.1.1.225"/>
    </reaction>
</comment>
<keyword evidence="1" id="KW-0863">Zinc-finger</keyword>
<name>A0A1J4MAF5_9CRYT</name>
<sequence>MEFKEIRKCSFYLNSKSRSCKFPVFGDSIYCIFHLRIIDNIQVIQDKNSHNRNIKDKLVLCPIDRKHYISITNMLSHIRKCSKVRDIAYELSQPFCIQTSEPPLSLQNKFQALLDIQNLIKSTNMDKICEENLNNRRNDLIKNLESKLEFLDLLYRECLHHLPYNPYEVEKIDNKLEETINNQILRNKHDIQAFDIFNTCLKDGFIQNKENRFDYDTSKCMFVEFGAGNALLTHWFIKLIIENIQKNSGSTQISDLRAILIDKESRRKQLEKHSKFIKSLRLRLDIETFDFKSLIEACETGNSDLMYFSFSSGYIPWLLEYLVKADIWIPNIPKDVNPSEYLRKIEPNKLKDILTLLSRGGGPDVKKIEDNIKDNIINRPINHLFIFAKHLCGCGFDLALTSSIDAIQKLNSGSTVYIAMAGCCHHRCNSKQHLGTELITSSSKWESYFSSDEDCFDFITFVSSWATGATDWRQNEGYKAKFILDTCRIQWLRSKGFMNVKLINYTSKHVTPENVLLIASKQV</sequence>
<dbReference type="RefSeq" id="XP_067066569.1">
    <property type="nucleotide sequence ID" value="XM_067212846.1"/>
</dbReference>
<feature type="domain" description="Methyltransferase TRM13" evidence="2">
    <location>
        <begin position="473"/>
        <end position="519"/>
    </location>
</feature>
<keyword evidence="1" id="KW-0479">Metal-binding</keyword>
<dbReference type="GO" id="GO:0030488">
    <property type="term" value="P:tRNA methylation"/>
    <property type="evidence" value="ECO:0007669"/>
    <property type="project" value="InterPro"/>
</dbReference>
<dbReference type="EC" id="2.1.1.225" evidence="1"/>
<evidence type="ECO:0000259" key="3">
    <source>
        <dbReference type="Pfam" id="PF11722"/>
    </source>
</evidence>
<comment type="catalytic activity">
    <reaction evidence="1">
        <text>cytidine(4) in tRNA(Pro) + S-adenosyl-L-methionine = 2'-O-methylcytidine(4) in tRNA(Pro) + S-adenosyl-L-homocysteine + H(+)</text>
        <dbReference type="Rhea" id="RHEA:32767"/>
        <dbReference type="Rhea" id="RHEA-COMP:10397"/>
        <dbReference type="Rhea" id="RHEA-COMP:10398"/>
        <dbReference type="ChEBI" id="CHEBI:15378"/>
        <dbReference type="ChEBI" id="CHEBI:57856"/>
        <dbReference type="ChEBI" id="CHEBI:59789"/>
        <dbReference type="ChEBI" id="CHEBI:74495"/>
        <dbReference type="ChEBI" id="CHEBI:82748"/>
        <dbReference type="EC" id="2.1.1.225"/>
    </reaction>
</comment>
<evidence type="ECO:0000313" key="4">
    <source>
        <dbReference type="EMBL" id="OII71201.1"/>
    </source>
</evidence>
<protein>
    <recommendedName>
        <fullName evidence="1">tRNA:m(4)X modification enzyme TRM13</fullName>
        <ecNumber evidence="1">2.1.1.225</ecNumber>
    </recommendedName>
</protein>
<dbReference type="Proteomes" id="UP000186804">
    <property type="component" value="Unassembled WGS sequence"/>
</dbReference>
<feature type="domain" description="Zinc finger CCCH-type TRM13" evidence="3">
    <location>
        <begin position="8"/>
        <end position="35"/>
    </location>
</feature>
<dbReference type="GO" id="GO:0008270">
    <property type="term" value="F:zinc ion binding"/>
    <property type="evidence" value="ECO:0007669"/>
    <property type="project" value="UniProtKB-KW"/>
</dbReference>
<comment type="catalytic activity">
    <reaction evidence="1">
        <text>cytidine(4) in tRNA(Gly)(GCC) + S-adenosyl-L-methionine = 2'-O-methylcytidine(4) in tRNA(Gly)(GCC) + S-adenosyl-L-homocysteine + H(+)</text>
        <dbReference type="Rhea" id="RHEA:43192"/>
        <dbReference type="Rhea" id="RHEA-COMP:10399"/>
        <dbReference type="Rhea" id="RHEA-COMP:10400"/>
        <dbReference type="ChEBI" id="CHEBI:15378"/>
        <dbReference type="ChEBI" id="CHEBI:57856"/>
        <dbReference type="ChEBI" id="CHEBI:59789"/>
        <dbReference type="ChEBI" id="CHEBI:74495"/>
        <dbReference type="ChEBI" id="CHEBI:82748"/>
        <dbReference type="EC" id="2.1.1.225"/>
    </reaction>
</comment>
<keyword evidence="1" id="KW-0489">Methyltransferase</keyword>
<dbReference type="Pfam" id="PF11722">
    <property type="entry name" value="zf-TRM13_CCCH"/>
    <property type="match status" value="1"/>
</dbReference>
<dbReference type="VEuPathDB" id="CryptoDB:cand_026170"/>
<dbReference type="AlphaFoldDB" id="A0A1J4MAF5"/>
<dbReference type="EMBL" id="LRBS01000124">
    <property type="protein sequence ID" value="OII71201.1"/>
    <property type="molecule type" value="Genomic_DNA"/>
</dbReference>
<feature type="domain" description="Methyltransferase TRM13" evidence="2">
    <location>
        <begin position="205"/>
        <end position="296"/>
    </location>
</feature>
<evidence type="ECO:0000259" key="2">
    <source>
        <dbReference type="Pfam" id="PF05206"/>
    </source>
</evidence>
<evidence type="ECO:0000256" key="1">
    <source>
        <dbReference type="RuleBase" id="RU367103"/>
    </source>
</evidence>
<evidence type="ECO:0000313" key="5">
    <source>
        <dbReference type="Proteomes" id="UP000186804"/>
    </source>
</evidence>
<proteinExistence type="inferred from homology"/>
<dbReference type="InterPro" id="IPR039044">
    <property type="entry name" value="Trm13"/>
</dbReference>
<dbReference type="InterPro" id="IPR021721">
    <property type="entry name" value="Znf_CCCH-type_TRM13"/>
</dbReference>
<keyword evidence="1" id="KW-0808">Transferase</keyword>
<comment type="similarity">
    <text evidence="1">Belongs to the methyltransferase TRM13 family.</text>
</comment>
<gene>
    <name evidence="4" type="ORF">cand_026170</name>
</gene>
<organism evidence="4 5">
    <name type="scientific">Cryptosporidium andersoni</name>
    <dbReference type="NCBI Taxonomy" id="117008"/>
    <lineage>
        <taxon>Eukaryota</taxon>
        <taxon>Sar</taxon>
        <taxon>Alveolata</taxon>
        <taxon>Apicomplexa</taxon>
        <taxon>Conoidasida</taxon>
        <taxon>Coccidia</taxon>
        <taxon>Eucoccidiorida</taxon>
        <taxon>Eimeriorina</taxon>
        <taxon>Cryptosporidiidae</taxon>
        <taxon>Cryptosporidium</taxon>
    </lineage>
</organism>
<dbReference type="GeneID" id="92366801"/>
<accession>A0A1J4MAF5</accession>
<dbReference type="OrthoDB" id="258806at2759"/>
<comment type="function">
    <text evidence="1">tRNA methylase which 2'-O-methylates cytidine(4) in tRNA(Pro) and tRNA(Gly)(GCC), and adenosine(4) in tRNA(His).</text>
</comment>
<dbReference type="Pfam" id="PF05206">
    <property type="entry name" value="TRM13"/>
    <property type="match status" value="3"/>
</dbReference>
<keyword evidence="1" id="KW-0819">tRNA processing</keyword>
<feature type="domain" description="Methyltransferase TRM13" evidence="2">
    <location>
        <begin position="380"/>
        <end position="471"/>
    </location>
</feature>
<keyword evidence="1" id="KW-0949">S-adenosyl-L-methionine</keyword>
<dbReference type="InterPro" id="IPR007871">
    <property type="entry name" value="Methyltransferase_TRM13"/>
</dbReference>
<keyword evidence="5" id="KW-1185">Reference proteome</keyword>
<reference evidence="4 5" key="1">
    <citation type="submission" date="2016-10" db="EMBL/GenBank/DDBJ databases">
        <title>Reductive evolution of mitochondrial metabolism and differential evolution of invasion-related proteins in Cryptosporidium.</title>
        <authorList>
            <person name="Liu S."/>
            <person name="Roellig D.M."/>
            <person name="Guo Y."/>
            <person name="Li N."/>
            <person name="Frace M.A."/>
            <person name="Tang K."/>
            <person name="Zhang L."/>
            <person name="Feng Y."/>
            <person name="Xiao L."/>
        </authorList>
    </citation>
    <scope>NUCLEOTIDE SEQUENCE [LARGE SCALE GENOMIC DNA]</scope>
    <source>
        <strain evidence="4">30847</strain>
    </source>
</reference>
<dbReference type="PANTHER" id="PTHR12998:SF0">
    <property type="entry name" value="TRNA:M(4)X MODIFICATION ENZYME TRM13 HOMOLOG"/>
    <property type="match status" value="1"/>
</dbReference>
<keyword evidence="1" id="KW-0862">Zinc</keyword>
<dbReference type="GO" id="GO:0106050">
    <property type="term" value="F:tRNA 2'-O-methyltransferase activity"/>
    <property type="evidence" value="ECO:0007669"/>
    <property type="project" value="UniProtKB-UniRule"/>
</dbReference>